<dbReference type="STRING" id="108980.GCA_000934145_02432"/>
<evidence type="ECO:0000313" key="6">
    <source>
        <dbReference type="EMBL" id="QQT86854.1"/>
    </source>
</evidence>
<reference evidence="7" key="2">
    <citation type="journal article" date="2022" name="J Glob Antimicrob Resist">
        <title>Comparative analysis of IMP-4- and OXA-58-containing plasmids of three carbapenemase-producing Acinetobacter ursingii strains in the Netherlands.</title>
        <authorList>
            <person name="Hendrickx A.P.A."/>
            <person name="Schade R.P."/>
            <person name="Landman F."/>
            <person name="Bosch T."/>
            <person name="Schouls L.M."/>
            <person name="van Dijk K."/>
        </authorList>
    </citation>
    <scope>NUCLEOTIDE SEQUENCE</scope>
    <source>
        <strain evidence="7">RIVM_C010559</strain>
    </source>
</reference>
<dbReference type="GeneID" id="66210463"/>
<dbReference type="AlphaFoldDB" id="A0A2N6VGT6"/>
<keyword evidence="3 5" id="KW-1133">Transmembrane helix</keyword>
<evidence type="ECO:0000313" key="7">
    <source>
        <dbReference type="EMBL" id="UYF71493.1"/>
    </source>
</evidence>
<proteinExistence type="predicted"/>
<evidence type="ECO:0000256" key="3">
    <source>
        <dbReference type="ARBA" id="ARBA00022989"/>
    </source>
</evidence>
<evidence type="ECO:0000256" key="4">
    <source>
        <dbReference type="ARBA" id="ARBA00023136"/>
    </source>
</evidence>
<evidence type="ECO:0000313" key="8">
    <source>
        <dbReference type="Proteomes" id="UP000595320"/>
    </source>
</evidence>
<evidence type="ECO:0000256" key="1">
    <source>
        <dbReference type="ARBA" id="ARBA00022475"/>
    </source>
</evidence>
<reference evidence="6 8" key="1">
    <citation type="submission" date="2021-01" db="EMBL/GenBank/DDBJ databases">
        <title>FDA dAtabase for Regulatory Grade micrObial Sequences (FDA-ARGOS): Supporting development and validation of Infectious Disease Dx tests.</title>
        <authorList>
            <person name="Sproer C."/>
            <person name="Gronow S."/>
            <person name="Severitt S."/>
            <person name="Schroder I."/>
            <person name="Tallon L."/>
            <person name="Sadzewicz L."/>
            <person name="Zhao X."/>
            <person name="Boylan J."/>
            <person name="Ott S."/>
            <person name="Bowen H."/>
            <person name="Vavikolanu K."/>
            <person name="Mehta A."/>
            <person name="Aluvathingal J."/>
            <person name="Nadendla S."/>
            <person name="Lowell S."/>
            <person name="Myers T."/>
            <person name="Yan Y."/>
            <person name="Sichtig H."/>
        </authorList>
    </citation>
    <scope>NUCLEOTIDE SEQUENCE [LARGE SCALE GENOMIC DNA]</scope>
    <source>
        <strain evidence="6 8">FDAARGOS_1096</strain>
    </source>
</reference>
<keyword evidence="1" id="KW-1003">Cell membrane</keyword>
<dbReference type="InterPro" id="IPR012451">
    <property type="entry name" value="DUF1656"/>
</dbReference>
<feature type="transmembrane region" description="Helical" evidence="5">
    <location>
        <begin position="37"/>
        <end position="63"/>
    </location>
</feature>
<dbReference type="RefSeq" id="WP_004994275.1">
    <property type="nucleotide sequence ID" value="NZ_BKGH01000032.1"/>
</dbReference>
<dbReference type="EMBL" id="CP089051">
    <property type="protein sequence ID" value="UYF71493.1"/>
    <property type="molecule type" value="Genomic_DNA"/>
</dbReference>
<evidence type="ECO:0000256" key="5">
    <source>
        <dbReference type="SAM" id="Phobius"/>
    </source>
</evidence>
<protein>
    <submittedName>
        <fullName evidence="6">DUF1656 domain-containing protein</fullName>
    </submittedName>
</protein>
<organism evidence="6 8">
    <name type="scientific">Acinetobacter ursingii</name>
    <dbReference type="NCBI Taxonomy" id="108980"/>
    <lineage>
        <taxon>Bacteria</taxon>
        <taxon>Pseudomonadati</taxon>
        <taxon>Pseudomonadota</taxon>
        <taxon>Gammaproteobacteria</taxon>
        <taxon>Moraxellales</taxon>
        <taxon>Moraxellaceae</taxon>
        <taxon>Acinetobacter</taxon>
    </lineage>
</organism>
<evidence type="ECO:0000256" key="2">
    <source>
        <dbReference type="ARBA" id="ARBA00022692"/>
    </source>
</evidence>
<gene>
    <name evidence="6" type="ORF">I6I53_03455</name>
    <name evidence="7" type="ORF">LSO60_14865</name>
</gene>
<keyword evidence="2 5" id="KW-0812">Transmembrane</keyword>
<keyword evidence="4 5" id="KW-0472">Membrane</keyword>
<dbReference type="Pfam" id="PF07869">
    <property type="entry name" value="DUF1656"/>
    <property type="match status" value="1"/>
</dbReference>
<dbReference type="Proteomes" id="UP001164064">
    <property type="component" value="Chromosome"/>
</dbReference>
<accession>A0A2N6VGT6</accession>
<feature type="transmembrane region" description="Helical" evidence="5">
    <location>
        <begin position="6"/>
        <end position="25"/>
    </location>
</feature>
<name>A0A2N6VGT6_9GAMM</name>
<dbReference type="Proteomes" id="UP000595320">
    <property type="component" value="Chromosome"/>
</dbReference>
<dbReference type="EMBL" id="CP068176">
    <property type="protein sequence ID" value="QQT86854.1"/>
    <property type="molecule type" value="Genomic_DNA"/>
</dbReference>
<sequence length="68" mass="7826">MGEFNLYGVYVPTLLIQAILAYLFFKLVTLVSNRWIAAGWIGFPGIFNLSLYVLMLMLVHWIFLAIQT</sequence>